<gene>
    <name evidence="1" type="ORF">Golax_005308</name>
</gene>
<accession>A0A7J9A1P0</accession>
<dbReference type="EMBL" id="JABEZV010000008">
    <property type="protein sequence ID" value="MBA0717494.1"/>
    <property type="molecule type" value="Genomic_DNA"/>
</dbReference>
<dbReference type="Proteomes" id="UP000593574">
    <property type="component" value="Unassembled WGS sequence"/>
</dbReference>
<organism evidence="1 2">
    <name type="scientific">Gossypium laxum</name>
    <dbReference type="NCBI Taxonomy" id="34288"/>
    <lineage>
        <taxon>Eukaryota</taxon>
        <taxon>Viridiplantae</taxon>
        <taxon>Streptophyta</taxon>
        <taxon>Embryophyta</taxon>
        <taxon>Tracheophyta</taxon>
        <taxon>Spermatophyta</taxon>
        <taxon>Magnoliopsida</taxon>
        <taxon>eudicotyledons</taxon>
        <taxon>Gunneridae</taxon>
        <taxon>Pentapetalae</taxon>
        <taxon>rosids</taxon>
        <taxon>malvids</taxon>
        <taxon>Malvales</taxon>
        <taxon>Malvaceae</taxon>
        <taxon>Malvoideae</taxon>
        <taxon>Gossypium</taxon>
    </lineage>
</organism>
<protein>
    <submittedName>
        <fullName evidence="1">Uncharacterized protein</fullName>
    </submittedName>
</protein>
<proteinExistence type="predicted"/>
<keyword evidence="2" id="KW-1185">Reference proteome</keyword>
<reference evidence="1 2" key="1">
    <citation type="journal article" date="2019" name="Genome Biol. Evol.">
        <title>Insights into the evolution of the New World diploid cottons (Gossypium, subgenus Houzingenia) based on genome sequencing.</title>
        <authorList>
            <person name="Grover C.E."/>
            <person name="Arick M.A. 2nd"/>
            <person name="Thrash A."/>
            <person name="Conover J.L."/>
            <person name="Sanders W.S."/>
            <person name="Peterson D.G."/>
            <person name="Frelichowski J.E."/>
            <person name="Scheffler J.A."/>
            <person name="Scheffler B.E."/>
            <person name="Wendel J.F."/>
        </authorList>
    </citation>
    <scope>NUCLEOTIDE SEQUENCE [LARGE SCALE GENOMIC DNA]</scope>
    <source>
        <strain evidence="1">4</strain>
        <tissue evidence="1">Leaf</tissue>
    </source>
</reference>
<comment type="caution">
    <text evidence="1">The sequence shown here is derived from an EMBL/GenBank/DDBJ whole genome shotgun (WGS) entry which is preliminary data.</text>
</comment>
<evidence type="ECO:0000313" key="2">
    <source>
        <dbReference type="Proteomes" id="UP000593574"/>
    </source>
</evidence>
<name>A0A7J9A1P0_9ROSI</name>
<evidence type="ECO:0000313" key="1">
    <source>
        <dbReference type="EMBL" id="MBA0717494.1"/>
    </source>
</evidence>
<dbReference type="AlphaFoldDB" id="A0A7J9A1P0"/>
<sequence>MYVGNALCELIAIDWKYRFGGWTEFMRLKVKIDVSKPLRRVVKLVDKEGVETIGVMKYELRSGGKSGGLALLWMEGVKVVVQNYSNYHIDSLITLDESVVVTPLT</sequence>